<protein>
    <submittedName>
        <fullName evidence="2">Uncharacterized protein</fullName>
    </submittedName>
</protein>
<evidence type="ECO:0000313" key="3">
    <source>
        <dbReference type="Proteomes" id="UP001331761"/>
    </source>
</evidence>
<organism evidence="2 3">
    <name type="scientific">Trichostrongylus colubriformis</name>
    <name type="common">Black scour worm</name>
    <dbReference type="NCBI Taxonomy" id="6319"/>
    <lineage>
        <taxon>Eukaryota</taxon>
        <taxon>Metazoa</taxon>
        <taxon>Ecdysozoa</taxon>
        <taxon>Nematoda</taxon>
        <taxon>Chromadorea</taxon>
        <taxon>Rhabditida</taxon>
        <taxon>Rhabditina</taxon>
        <taxon>Rhabditomorpha</taxon>
        <taxon>Strongyloidea</taxon>
        <taxon>Trichostrongylidae</taxon>
        <taxon>Trichostrongylus</taxon>
    </lineage>
</organism>
<dbReference type="EMBL" id="WIXE01017713">
    <property type="protein sequence ID" value="KAK5971491.1"/>
    <property type="molecule type" value="Genomic_DNA"/>
</dbReference>
<feature type="region of interest" description="Disordered" evidence="1">
    <location>
        <begin position="1"/>
        <end position="46"/>
    </location>
</feature>
<proteinExistence type="predicted"/>
<feature type="compositionally biased region" description="Acidic residues" evidence="1">
    <location>
        <begin position="1"/>
        <end position="12"/>
    </location>
</feature>
<sequence>GIFENGEVDVEIPVDKTPASITRESSDTSADTSSARTSNRFQRFPDGIEVDEELLRDTSSTSGPALSVDACTSSTQGIFEIGEVDVEIPVDKSPASITRELSDTSADTSSARTSKFPDGIEVDEQLLRDTSSTGGPALSVDATSTQGLLDVGEVNVEIPLDETPSSVTTESSDSSTSPLSPRTTSSTDARVADVGSSSSASRATSDTDKRTENVEWKEIEIGEVNVEMPLAAATAIPFLDASSAEPKAPVKNYDLDVLASPGKEKKEPRIAGGKLIPVRDTYT</sequence>
<dbReference type="Proteomes" id="UP001331761">
    <property type="component" value="Unassembled WGS sequence"/>
</dbReference>
<gene>
    <name evidence="2" type="ORF">GCK32_005796</name>
</gene>
<feature type="region of interest" description="Disordered" evidence="1">
    <location>
        <begin position="263"/>
        <end position="283"/>
    </location>
</feature>
<evidence type="ECO:0000256" key="1">
    <source>
        <dbReference type="SAM" id="MobiDB-lite"/>
    </source>
</evidence>
<feature type="compositionally biased region" description="Low complexity" evidence="1">
    <location>
        <begin position="163"/>
        <end position="204"/>
    </location>
</feature>
<accession>A0AAN8IFI4</accession>
<feature type="region of interest" description="Disordered" evidence="1">
    <location>
        <begin position="91"/>
        <end position="214"/>
    </location>
</feature>
<feature type="compositionally biased region" description="Low complexity" evidence="1">
    <location>
        <begin position="27"/>
        <end position="38"/>
    </location>
</feature>
<feature type="compositionally biased region" description="Basic and acidic residues" evidence="1">
    <location>
        <begin position="205"/>
        <end position="214"/>
    </location>
</feature>
<dbReference type="AlphaFoldDB" id="A0AAN8IFI4"/>
<feature type="compositionally biased region" description="Low complexity" evidence="1">
    <location>
        <begin position="103"/>
        <end position="114"/>
    </location>
</feature>
<reference evidence="2 3" key="1">
    <citation type="submission" date="2019-10" db="EMBL/GenBank/DDBJ databases">
        <title>Assembly and Annotation for the nematode Trichostrongylus colubriformis.</title>
        <authorList>
            <person name="Martin J."/>
        </authorList>
    </citation>
    <scope>NUCLEOTIDE SEQUENCE [LARGE SCALE GENOMIC DNA]</scope>
    <source>
        <strain evidence="2">G859</strain>
        <tissue evidence="2">Whole worm</tissue>
    </source>
</reference>
<comment type="caution">
    <text evidence="2">The sequence shown here is derived from an EMBL/GenBank/DDBJ whole genome shotgun (WGS) entry which is preliminary data.</text>
</comment>
<feature type="non-terminal residue" evidence="2">
    <location>
        <position position="1"/>
    </location>
</feature>
<name>A0AAN8IFI4_TRICO</name>
<evidence type="ECO:0000313" key="2">
    <source>
        <dbReference type="EMBL" id="KAK5971491.1"/>
    </source>
</evidence>
<keyword evidence="3" id="KW-1185">Reference proteome</keyword>